<evidence type="ECO:0000256" key="1">
    <source>
        <dbReference type="SAM" id="Phobius"/>
    </source>
</evidence>
<accession>A0A8S1AQP4</accession>
<feature type="transmembrane region" description="Helical" evidence="1">
    <location>
        <begin position="134"/>
        <end position="153"/>
    </location>
</feature>
<evidence type="ECO:0000313" key="3">
    <source>
        <dbReference type="Proteomes" id="UP000494256"/>
    </source>
</evidence>
<dbReference type="OrthoDB" id="6140671at2759"/>
<sequence length="157" mass="17969">MVYICMTASKVIKKYYYTYGCPNFLGICFRSYLNCDTTSKRLFQTKRKARSFRSRNNLELRNDADLQAELIPQELNTQFVPEKSQPKGFPWHAILPVAPRSRRNTHDVSTVDANAQEVQASTGLSQNFKMYTRVASCVALVVAAVIEIALYILELYK</sequence>
<name>A0A8S1AQP4_ARCPL</name>
<protein>
    <submittedName>
        <fullName evidence="2">Uncharacterized protein</fullName>
    </submittedName>
</protein>
<dbReference type="Proteomes" id="UP000494256">
    <property type="component" value="Unassembled WGS sequence"/>
</dbReference>
<comment type="caution">
    <text evidence="2">The sequence shown here is derived from an EMBL/GenBank/DDBJ whole genome shotgun (WGS) entry which is preliminary data.</text>
</comment>
<dbReference type="EMBL" id="CADEBD010000336">
    <property type="protein sequence ID" value="CAB3247015.1"/>
    <property type="molecule type" value="Genomic_DNA"/>
</dbReference>
<keyword evidence="1" id="KW-1133">Transmembrane helix</keyword>
<keyword evidence="1" id="KW-0472">Membrane</keyword>
<keyword evidence="1" id="KW-0812">Transmembrane</keyword>
<gene>
    <name evidence="2" type="ORF">APLA_LOCUS11734</name>
</gene>
<organism evidence="2 3">
    <name type="scientific">Arctia plantaginis</name>
    <name type="common">Wood tiger moth</name>
    <name type="synonym">Phalaena plantaginis</name>
    <dbReference type="NCBI Taxonomy" id="874455"/>
    <lineage>
        <taxon>Eukaryota</taxon>
        <taxon>Metazoa</taxon>
        <taxon>Ecdysozoa</taxon>
        <taxon>Arthropoda</taxon>
        <taxon>Hexapoda</taxon>
        <taxon>Insecta</taxon>
        <taxon>Pterygota</taxon>
        <taxon>Neoptera</taxon>
        <taxon>Endopterygota</taxon>
        <taxon>Lepidoptera</taxon>
        <taxon>Glossata</taxon>
        <taxon>Ditrysia</taxon>
        <taxon>Noctuoidea</taxon>
        <taxon>Erebidae</taxon>
        <taxon>Arctiinae</taxon>
        <taxon>Arctia</taxon>
    </lineage>
</organism>
<reference evidence="2 3" key="1">
    <citation type="submission" date="2020-04" db="EMBL/GenBank/DDBJ databases">
        <authorList>
            <person name="Wallbank WR R."/>
            <person name="Pardo Diaz C."/>
            <person name="Kozak K."/>
            <person name="Martin S."/>
            <person name="Jiggins C."/>
            <person name="Moest M."/>
            <person name="Warren A I."/>
            <person name="Byers J.R.P. K."/>
            <person name="Montejo-Kovacevich G."/>
            <person name="Yen C E."/>
        </authorList>
    </citation>
    <scope>NUCLEOTIDE SEQUENCE [LARGE SCALE GENOMIC DNA]</scope>
</reference>
<dbReference type="AlphaFoldDB" id="A0A8S1AQP4"/>
<proteinExistence type="predicted"/>
<evidence type="ECO:0000313" key="2">
    <source>
        <dbReference type="EMBL" id="CAB3247015.1"/>
    </source>
</evidence>